<dbReference type="SUPFAM" id="SSF53720">
    <property type="entry name" value="ALDH-like"/>
    <property type="match status" value="1"/>
</dbReference>
<dbReference type="PANTHER" id="PTHR11699">
    <property type="entry name" value="ALDEHYDE DEHYDROGENASE-RELATED"/>
    <property type="match status" value="1"/>
</dbReference>
<evidence type="ECO:0000256" key="1">
    <source>
        <dbReference type="ARBA" id="ARBA00009986"/>
    </source>
</evidence>
<dbReference type="FunFam" id="3.40.605.10:FF:000007">
    <property type="entry name" value="NAD/NADP-dependent betaine aldehyde dehydrogenase"/>
    <property type="match status" value="1"/>
</dbReference>
<dbReference type="Proteomes" id="UP000031546">
    <property type="component" value="Unassembled WGS sequence"/>
</dbReference>
<dbReference type="InterPro" id="IPR016163">
    <property type="entry name" value="Ald_DH_C"/>
</dbReference>
<evidence type="ECO:0000313" key="8">
    <source>
        <dbReference type="Proteomes" id="UP000031546"/>
    </source>
</evidence>
<dbReference type="Gene3D" id="3.40.309.10">
    <property type="entry name" value="Aldehyde Dehydrogenase, Chain A, domain 2"/>
    <property type="match status" value="1"/>
</dbReference>
<keyword evidence="2 5" id="KW-0560">Oxidoreductase</keyword>
<evidence type="ECO:0000256" key="2">
    <source>
        <dbReference type="ARBA" id="ARBA00023002"/>
    </source>
</evidence>
<comment type="similarity">
    <text evidence="1 5">Belongs to the aldehyde dehydrogenase family.</text>
</comment>
<accession>A0A0C2H7F0</accession>
<gene>
    <name evidence="7" type="ORF">SN16_11975</name>
</gene>
<proteinExistence type="inferred from homology"/>
<dbReference type="InterPro" id="IPR016162">
    <property type="entry name" value="Ald_DH_N"/>
</dbReference>
<dbReference type="InterPro" id="IPR016161">
    <property type="entry name" value="Ald_DH/histidinol_DH"/>
</dbReference>
<evidence type="ECO:0000259" key="6">
    <source>
        <dbReference type="Pfam" id="PF00171"/>
    </source>
</evidence>
<dbReference type="PROSITE" id="PS00687">
    <property type="entry name" value="ALDEHYDE_DEHYDR_GLU"/>
    <property type="match status" value="1"/>
</dbReference>
<dbReference type="GO" id="GO:0016620">
    <property type="term" value="F:oxidoreductase activity, acting on the aldehyde or oxo group of donors, NAD or NADP as acceptor"/>
    <property type="evidence" value="ECO:0007669"/>
    <property type="project" value="InterPro"/>
</dbReference>
<comment type="caution">
    <text evidence="7">The sequence shown here is derived from an EMBL/GenBank/DDBJ whole genome shotgun (WGS) entry which is preliminary data.</text>
</comment>
<dbReference type="AlphaFoldDB" id="A0A0C2H7F0"/>
<dbReference type="InterPro" id="IPR015590">
    <property type="entry name" value="Aldehyde_DH_dom"/>
</dbReference>
<feature type="domain" description="Aldehyde dehydrogenase" evidence="6">
    <location>
        <begin position="26"/>
        <end position="482"/>
    </location>
</feature>
<dbReference type="InterPro" id="IPR029510">
    <property type="entry name" value="Ald_DH_CS_GLU"/>
</dbReference>
<sequence length="497" mass="55114">MTLALKIETPLTVNAYINGEIVEAQDHAPRENPAKPDETAGYWPKNTVGEAKQAIDSADEAFKSWKHSEMKDRIERMQKGIQKIKDNQDDLAKLLSKEHGKPIYDAQGELTVSLMFMEYAVENAERVYKEEVNEDERGKNILRHDPIGVVSAISPWNYPLALSTEKIAPALLAGNTMVMKPSPMAPLTVTLVTQMVAEEFPDGVLNIVNGDADIGIELTSNDKVRKIAFTGGTNTGRHIMKAAADTIKNVTLELGGNDPAIFLDDFDVNDEAAMRRVVISNFLTGGQICMIAKRMYVHESIYDQFVEKYMEAAEKWLRIGDPTLEETTVGPVNNKAQLEFVQELIEDSRQNGYDIREVGNVADEEFFNNGYFMYPTVVLGADYDARIVAEEQFGPAVAILKFKDDDHAVELANDSELGLTSSVWGEEAHAIEIAKRIEAGVTMVNTAAIQGLDIRYPFGGVKQSGIGREYGEEGMLEYVDSHSINIPKTKDLPHIPQ</sequence>
<evidence type="ECO:0000256" key="4">
    <source>
        <dbReference type="PROSITE-ProRule" id="PRU10007"/>
    </source>
</evidence>
<evidence type="ECO:0000313" key="7">
    <source>
        <dbReference type="EMBL" id="KIH69800.1"/>
    </source>
</evidence>
<protein>
    <submittedName>
        <fullName evidence="7">Aldehyde dehydrogenase</fullName>
    </submittedName>
</protein>
<evidence type="ECO:0000256" key="3">
    <source>
        <dbReference type="ARBA" id="ARBA00023027"/>
    </source>
</evidence>
<dbReference type="STRING" id="45670.SN16_11975"/>
<keyword evidence="3" id="KW-0520">NAD</keyword>
<dbReference type="EMBL" id="JXII01000010">
    <property type="protein sequence ID" value="KIH69800.1"/>
    <property type="molecule type" value="Genomic_DNA"/>
</dbReference>
<dbReference type="Gene3D" id="3.40.605.10">
    <property type="entry name" value="Aldehyde Dehydrogenase, Chain A, domain 1"/>
    <property type="match status" value="1"/>
</dbReference>
<evidence type="ECO:0000256" key="5">
    <source>
        <dbReference type="RuleBase" id="RU003345"/>
    </source>
</evidence>
<reference evidence="7 8" key="1">
    <citation type="submission" date="2015-01" db="EMBL/GenBank/DDBJ databases">
        <title>Genome sequences of high lactate-tolerant strain Salinicoccus roseus W12 with industrial interest.</title>
        <authorList>
            <person name="Wang H."/>
            <person name="Yu B."/>
        </authorList>
    </citation>
    <scope>NUCLEOTIDE SEQUENCE [LARGE SCALE GENOMIC DNA]</scope>
    <source>
        <strain evidence="7 8">W12</strain>
    </source>
</reference>
<name>A0A0C2H7F0_9STAP</name>
<feature type="active site" evidence="4">
    <location>
        <position position="253"/>
    </location>
</feature>
<organism evidence="7 8">
    <name type="scientific">Salinicoccus roseus</name>
    <dbReference type="NCBI Taxonomy" id="45670"/>
    <lineage>
        <taxon>Bacteria</taxon>
        <taxon>Bacillati</taxon>
        <taxon>Bacillota</taxon>
        <taxon>Bacilli</taxon>
        <taxon>Bacillales</taxon>
        <taxon>Staphylococcaceae</taxon>
        <taxon>Salinicoccus</taxon>
    </lineage>
</organism>
<dbReference type="Pfam" id="PF00171">
    <property type="entry name" value="Aldedh"/>
    <property type="match status" value="1"/>
</dbReference>